<dbReference type="PANTHER" id="PTHR42919">
    <property type="entry name" value="N-ALPHA-ACETYLTRANSFERASE"/>
    <property type="match status" value="1"/>
</dbReference>
<dbReference type="PANTHER" id="PTHR42919:SF8">
    <property type="entry name" value="N-ALPHA-ACETYLTRANSFERASE 50"/>
    <property type="match status" value="1"/>
</dbReference>
<dbReference type="InterPro" id="IPR000182">
    <property type="entry name" value="GNAT_dom"/>
</dbReference>
<dbReference type="GO" id="GO:0008080">
    <property type="term" value="F:N-acetyltransferase activity"/>
    <property type="evidence" value="ECO:0007669"/>
    <property type="project" value="InterPro"/>
</dbReference>
<keyword evidence="1" id="KW-0808">Transferase</keyword>
<keyword evidence="5" id="KW-1185">Reference proteome</keyword>
<dbReference type="EMBL" id="LHXS01000021">
    <property type="protein sequence ID" value="KXA97235.1"/>
    <property type="molecule type" value="Genomic_DNA"/>
</dbReference>
<reference evidence="4 5" key="1">
    <citation type="journal article" date="2016" name="Sci. Rep.">
        <title>Metabolic traits of an uncultured archaeal lineage -MSBL1- from brine pools of the Red Sea.</title>
        <authorList>
            <person name="Mwirichia R."/>
            <person name="Alam I."/>
            <person name="Rashid M."/>
            <person name="Vinu M."/>
            <person name="Ba-Alawi W."/>
            <person name="Anthony Kamau A."/>
            <person name="Kamanda Ngugi D."/>
            <person name="Goker M."/>
            <person name="Klenk H.P."/>
            <person name="Bajic V."/>
            <person name="Stingl U."/>
        </authorList>
    </citation>
    <scope>NUCLEOTIDE SEQUENCE [LARGE SCALE GENOMIC DNA]</scope>
    <source>
        <strain evidence="4">SCGC-AAA259I14</strain>
    </source>
</reference>
<accession>A0A133USN9</accession>
<dbReference type="Gene3D" id="3.40.630.30">
    <property type="match status" value="1"/>
</dbReference>
<evidence type="ECO:0000256" key="2">
    <source>
        <dbReference type="ARBA" id="ARBA00023315"/>
    </source>
</evidence>
<dbReference type="SUPFAM" id="SSF55729">
    <property type="entry name" value="Acyl-CoA N-acyltransferases (Nat)"/>
    <property type="match status" value="1"/>
</dbReference>
<dbReference type="NCBIfam" id="TIGR01575">
    <property type="entry name" value="rimI"/>
    <property type="match status" value="1"/>
</dbReference>
<dbReference type="InterPro" id="IPR006464">
    <property type="entry name" value="AcTrfase_RimI/Ard1"/>
</dbReference>
<evidence type="ECO:0000313" key="4">
    <source>
        <dbReference type="EMBL" id="KXA97235.1"/>
    </source>
</evidence>
<feature type="domain" description="N-acetyltransferase" evidence="3">
    <location>
        <begin position="1"/>
        <end position="147"/>
    </location>
</feature>
<dbReference type="CDD" id="cd04301">
    <property type="entry name" value="NAT_SF"/>
    <property type="match status" value="1"/>
</dbReference>
<protein>
    <recommendedName>
        <fullName evidence="3">N-acetyltransferase domain-containing protein</fullName>
    </recommendedName>
</protein>
<dbReference type="InterPro" id="IPR016181">
    <property type="entry name" value="Acyl_CoA_acyltransferase"/>
</dbReference>
<proteinExistence type="predicted"/>
<dbReference type="PROSITE" id="PS51186">
    <property type="entry name" value="GNAT"/>
    <property type="match status" value="1"/>
</dbReference>
<evidence type="ECO:0000259" key="3">
    <source>
        <dbReference type="PROSITE" id="PS51186"/>
    </source>
</evidence>
<sequence>MEIRNFQATDLQRVVKIERESFRSPWPEILFRRRSEMDPDGFSVATCESKVVGYVIGRIEIKKGLELGHLMNLAVDEEYRRQGIGSLLLKEIEDYFKREGARGIWLETREGNRAAENFYSKHGYEQIDVQEGYYSDGTDALIMCKGL</sequence>
<dbReference type="Proteomes" id="UP000070414">
    <property type="component" value="Unassembled WGS sequence"/>
</dbReference>
<evidence type="ECO:0000256" key="1">
    <source>
        <dbReference type="ARBA" id="ARBA00022679"/>
    </source>
</evidence>
<evidence type="ECO:0000313" key="5">
    <source>
        <dbReference type="Proteomes" id="UP000070414"/>
    </source>
</evidence>
<organism evidence="4 5">
    <name type="scientific">candidate division MSBL1 archaeon SCGC-AAA259I14</name>
    <dbReference type="NCBI Taxonomy" id="1698268"/>
    <lineage>
        <taxon>Archaea</taxon>
        <taxon>Methanobacteriati</taxon>
        <taxon>Methanobacteriota</taxon>
        <taxon>candidate division MSBL1</taxon>
    </lineage>
</organism>
<comment type="caution">
    <text evidence="4">The sequence shown here is derived from an EMBL/GenBank/DDBJ whole genome shotgun (WGS) entry which is preliminary data.</text>
</comment>
<dbReference type="Pfam" id="PF00583">
    <property type="entry name" value="Acetyltransf_1"/>
    <property type="match status" value="1"/>
</dbReference>
<gene>
    <name evidence="4" type="ORF">AKJ38_01670</name>
</gene>
<keyword evidence="2" id="KW-0012">Acyltransferase</keyword>
<dbReference type="AlphaFoldDB" id="A0A133USN9"/>
<name>A0A133USN9_9EURY</name>
<dbReference type="InterPro" id="IPR051556">
    <property type="entry name" value="N-term/lysine_N-AcTrnsfr"/>
</dbReference>